<protein>
    <recommendedName>
        <fullName evidence="4">Hexosyltransferase</fullName>
        <ecNumber evidence="4">2.4.1.-</ecNumber>
    </recommendedName>
</protein>
<organism evidence="5 6">
    <name type="scientific">Iris pallida</name>
    <name type="common">Sweet iris</name>
    <dbReference type="NCBI Taxonomy" id="29817"/>
    <lineage>
        <taxon>Eukaryota</taxon>
        <taxon>Viridiplantae</taxon>
        <taxon>Streptophyta</taxon>
        <taxon>Embryophyta</taxon>
        <taxon>Tracheophyta</taxon>
        <taxon>Spermatophyta</taxon>
        <taxon>Magnoliopsida</taxon>
        <taxon>Liliopsida</taxon>
        <taxon>Asparagales</taxon>
        <taxon>Iridaceae</taxon>
        <taxon>Iridoideae</taxon>
        <taxon>Irideae</taxon>
        <taxon>Iris</taxon>
    </lineage>
</organism>
<dbReference type="SUPFAM" id="SSF53448">
    <property type="entry name" value="Nucleotide-diphospho-sugar transferases"/>
    <property type="match status" value="1"/>
</dbReference>
<dbReference type="Pfam" id="PF25557">
    <property type="entry name" value="GAUT_1"/>
    <property type="match status" value="1"/>
</dbReference>
<evidence type="ECO:0000256" key="2">
    <source>
        <dbReference type="ARBA" id="ARBA00006351"/>
    </source>
</evidence>
<dbReference type="Gene3D" id="3.90.550.10">
    <property type="entry name" value="Spore Coat Polysaccharide Biosynthesis Protein SpsA, Chain A"/>
    <property type="match status" value="1"/>
</dbReference>
<dbReference type="GO" id="GO:0000139">
    <property type="term" value="C:Golgi membrane"/>
    <property type="evidence" value="ECO:0007669"/>
    <property type="project" value="UniProtKB-SubCell"/>
</dbReference>
<keyword evidence="4" id="KW-0333">Golgi apparatus</keyword>
<proteinExistence type="inferred from homology"/>
<evidence type="ECO:0000313" key="6">
    <source>
        <dbReference type="Proteomes" id="UP001140949"/>
    </source>
</evidence>
<sequence length="517" mass="59488">MKRLRRLAARRRLSEWIWWCVLGLFVAAGLVLFVLHHSHQDSFRMPIQETSTEFVEVPERLNFTQELLSSTSFARQLVDQMSLAKAYVIIAKEHNNLNLAWELSSQIRNCQRLLSKAATEAKSITIEEALPVISRMSKLIYKAQDSHYDISTTITTLKKHVEALDERAVAAAVQSAELGQLATEAMPKDLHCLSTRLTEEWFEDPAIEQLAEERRNSQRLVDNNLYHFCVFSDNVIATSALINSTVSNAEHPQQFVFHVVTDRVNYRAMMAWFLKVDFKGCMVDVKSIDDLSWLNSSYSPLVKQLAVGDTKFTSPKSDFFLSHLRFYLLELHPALEKVVFLEDDVVVLKDLTPLFSLDMHGNVIGAVETCLESFQRLSSYLNFSNPMISSRFDPQACAWAFGMNVFDLIAWKKANATAKYHYWQEQNEDETIWKAGTLVPGLLTFYGMVEPLDRRWHVTSLGYKPDLDERLIESAAAVHFSGNRKPWLRLAIDRYKHLWQQYVDRTHPHIQYCTSQA</sequence>
<dbReference type="InterPro" id="IPR029993">
    <property type="entry name" value="GAUT"/>
</dbReference>
<dbReference type="InterPro" id="IPR029044">
    <property type="entry name" value="Nucleotide-diphossugar_trans"/>
</dbReference>
<dbReference type="AlphaFoldDB" id="A0AAX6GV05"/>
<keyword evidence="3 4" id="KW-0808">Transferase</keyword>
<evidence type="ECO:0000256" key="3">
    <source>
        <dbReference type="ARBA" id="ARBA00022676"/>
    </source>
</evidence>
<accession>A0AAX6GV05</accession>
<keyword evidence="4" id="KW-0961">Cell wall biogenesis/degradation</keyword>
<dbReference type="GO" id="GO:0047262">
    <property type="term" value="F:polygalacturonate 4-alpha-galacturonosyltransferase activity"/>
    <property type="evidence" value="ECO:0007669"/>
    <property type="project" value="InterPro"/>
</dbReference>
<keyword evidence="6" id="KW-1185">Reference proteome</keyword>
<keyword evidence="4" id="KW-0812">Transmembrane</keyword>
<comment type="subcellular location">
    <subcellularLocation>
        <location evidence="4">Golgi apparatus membrane</location>
        <topology evidence="4">Single-pass type II membrane protein</topology>
    </subcellularLocation>
</comment>
<gene>
    <name evidence="5" type="ORF">M6B38_345695</name>
</gene>
<keyword evidence="3 4" id="KW-0328">Glycosyltransferase</keyword>
<evidence type="ECO:0000313" key="5">
    <source>
        <dbReference type="EMBL" id="KAJ6832128.1"/>
    </source>
</evidence>
<evidence type="ECO:0000256" key="4">
    <source>
        <dbReference type="RuleBase" id="RU362027"/>
    </source>
</evidence>
<dbReference type="Pfam" id="PF01501">
    <property type="entry name" value="Glyco_transf_8"/>
    <property type="match status" value="1"/>
</dbReference>
<reference evidence="5" key="2">
    <citation type="submission" date="2023-04" db="EMBL/GenBank/DDBJ databases">
        <authorList>
            <person name="Bruccoleri R.E."/>
            <person name="Oakeley E.J."/>
            <person name="Faust A.-M."/>
            <person name="Dessus-Babus S."/>
            <person name="Altorfer M."/>
            <person name="Burckhardt D."/>
            <person name="Oertli M."/>
            <person name="Naumann U."/>
            <person name="Petersen F."/>
            <person name="Wong J."/>
        </authorList>
    </citation>
    <scope>NUCLEOTIDE SEQUENCE</scope>
    <source>
        <strain evidence="5">GSM-AAB239-AS_SAM_17_03QT</strain>
        <tissue evidence="5">Leaf</tissue>
    </source>
</reference>
<dbReference type="Proteomes" id="UP001140949">
    <property type="component" value="Unassembled WGS sequence"/>
</dbReference>
<dbReference type="PANTHER" id="PTHR32116:SF20">
    <property type="entry name" value="HEXOSYLTRANSFERASE GAUT11"/>
    <property type="match status" value="1"/>
</dbReference>
<keyword evidence="4" id="KW-0472">Membrane</keyword>
<dbReference type="EC" id="2.4.1.-" evidence="4"/>
<comment type="caution">
    <text evidence="5">The sequence shown here is derived from an EMBL/GenBank/DDBJ whole genome shotgun (WGS) entry which is preliminary data.</text>
</comment>
<dbReference type="CDD" id="cd06429">
    <property type="entry name" value="GT8_like_1"/>
    <property type="match status" value="1"/>
</dbReference>
<comment type="similarity">
    <text evidence="2 4">Belongs to the glycosyltransferase 8 family.</text>
</comment>
<comment type="pathway">
    <text evidence="1 4">Glycan metabolism; pectin biosynthesis.</text>
</comment>
<evidence type="ECO:0000256" key="1">
    <source>
        <dbReference type="ARBA" id="ARBA00004877"/>
    </source>
</evidence>
<reference evidence="5" key="1">
    <citation type="journal article" date="2023" name="GigaByte">
        <title>Genome assembly of the bearded iris, Iris pallida Lam.</title>
        <authorList>
            <person name="Bruccoleri R.E."/>
            <person name="Oakeley E.J."/>
            <person name="Faust A.M.E."/>
            <person name="Altorfer M."/>
            <person name="Dessus-Babus S."/>
            <person name="Burckhardt D."/>
            <person name="Oertli M."/>
            <person name="Naumann U."/>
            <person name="Petersen F."/>
            <person name="Wong J."/>
        </authorList>
    </citation>
    <scope>NUCLEOTIDE SEQUENCE</scope>
    <source>
        <strain evidence="5">GSM-AAB239-AS_SAM_17_03QT</strain>
    </source>
</reference>
<dbReference type="InterPro" id="IPR002495">
    <property type="entry name" value="Glyco_trans_8"/>
</dbReference>
<name>A0AAX6GV05_IRIPA</name>
<dbReference type="PANTHER" id="PTHR32116">
    <property type="entry name" value="GALACTURONOSYLTRANSFERASE 4-RELATED"/>
    <property type="match status" value="1"/>
</dbReference>
<feature type="transmembrane region" description="Helical" evidence="4">
    <location>
        <begin position="16"/>
        <end position="35"/>
    </location>
</feature>
<dbReference type="EMBL" id="JANAVB010016197">
    <property type="protein sequence ID" value="KAJ6832128.1"/>
    <property type="molecule type" value="Genomic_DNA"/>
</dbReference>
<keyword evidence="4" id="KW-1133">Transmembrane helix</keyword>
<dbReference type="GO" id="GO:0071555">
    <property type="term" value="P:cell wall organization"/>
    <property type="evidence" value="ECO:0007669"/>
    <property type="project" value="UniProtKB-KW"/>
</dbReference>